<name>A0ABQ2D919_9MICC</name>
<protein>
    <submittedName>
        <fullName evidence="2">FMN reductase</fullName>
    </submittedName>
</protein>
<dbReference type="InterPro" id="IPR005025">
    <property type="entry name" value="FMN_Rdtase-like_dom"/>
</dbReference>
<dbReference type="EMBL" id="BMKX01000001">
    <property type="protein sequence ID" value="GGJ46233.1"/>
    <property type="molecule type" value="Genomic_DNA"/>
</dbReference>
<evidence type="ECO:0000313" key="3">
    <source>
        <dbReference type="Proteomes" id="UP000606115"/>
    </source>
</evidence>
<dbReference type="InterPro" id="IPR050712">
    <property type="entry name" value="NAD(P)H-dep_reductase"/>
</dbReference>
<comment type="caution">
    <text evidence="2">The sequence shown here is derived from an EMBL/GenBank/DDBJ whole genome shotgun (WGS) entry which is preliminary data.</text>
</comment>
<dbReference type="PANTHER" id="PTHR30543">
    <property type="entry name" value="CHROMATE REDUCTASE"/>
    <property type="match status" value="1"/>
</dbReference>
<dbReference type="Gene3D" id="3.40.50.360">
    <property type="match status" value="1"/>
</dbReference>
<sequence>MLKIAIITGSTRPGRNNHGVAQWVLEQAQQRDDASYELVDIADYNLPLLDEAFPAAYQNYQNEATQLWSAKIAEFDGYIFVTPEYNHSIAPALANALSYLNAEFTNKAAGIVGYGSAMGARAVEHLRGILSELQIAHVQKTGMFSLFSDFENFSEFKPTEQASGSVHPMFDQLISWATAMKTVRASALVNA</sequence>
<dbReference type="RefSeq" id="WP_096255633.1">
    <property type="nucleotide sequence ID" value="NZ_BMKX01000001.1"/>
</dbReference>
<feature type="domain" description="NADPH-dependent FMN reductase-like" evidence="1">
    <location>
        <begin position="3"/>
        <end position="143"/>
    </location>
</feature>
<dbReference type="Proteomes" id="UP000606115">
    <property type="component" value="Unassembled WGS sequence"/>
</dbReference>
<evidence type="ECO:0000313" key="2">
    <source>
        <dbReference type="EMBL" id="GGJ46233.1"/>
    </source>
</evidence>
<dbReference type="Pfam" id="PF03358">
    <property type="entry name" value="FMN_red"/>
    <property type="match status" value="1"/>
</dbReference>
<proteinExistence type="predicted"/>
<reference evidence="3" key="1">
    <citation type="journal article" date="2019" name="Int. J. Syst. Evol. Microbiol.">
        <title>The Global Catalogue of Microorganisms (GCM) 10K type strain sequencing project: providing services to taxonomists for standard genome sequencing and annotation.</title>
        <authorList>
            <consortium name="The Broad Institute Genomics Platform"/>
            <consortium name="The Broad Institute Genome Sequencing Center for Infectious Disease"/>
            <person name="Wu L."/>
            <person name="Ma J."/>
        </authorList>
    </citation>
    <scope>NUCLEOTIDE SEQUENCE [LARGE SCALE GENOMIC DNA]</scope>
    <source>
        <strain evidence="3">CGMCC 1.3685</strain>
    </source>
</reference>
<dbReference type="GeneID" id="303302511"/>
<accession>A0ABQ2D919</accession>
<evidence type="ECO:0000259" key="1">
    <source>
        <dbReference type="Pfam" id="PF03358"/>
    </source>
</evidence>
<dbReference type="InterPro" id="IPR029039">
    <property type="entry name" value="Flavoprotein-like_sf"/>
</dbReference>
<dbReference type="PANTHER" id="PTHR30543:SF21">
    <property type="entry name" value="NAD(P)H-DEPENDENT FMN REDUCTASE LOT6"/>
    <property type="match status" value="1"/>
</dbReference>
<keyword evidence="3" id="KW-1185">Reference proteome</keyword>
<organism evidence="2 3">
    <name type="scientific">Glutamicibacter ardleyensis</name>
    <dbReference type="NCBI Taxonomy" id="225894"/>
    <lineage>
        <taxon>Bacteria</taxon>
        <taxon>Bacillati</taxon>
        <taxon>Actinomycetota</taxon>
        <taxon>Actinomycetes</taxon>
        <taxon>Micrococcales</taxon>
        <taxon>Micrococcaceae</taxon>
        <taxon>Glutamicibacter</taxon>
    </lineage>
</organism>
<gene>
    <name evidence="2" type="ORF">GCM10007173_00940</name>
</gene>
<dbReference type="SUPFAM" id="SSF52218">
    <property type="entry name" value="Flavoproteins"/>
    <property type="match status" value="1"/>
</dbReference>